<dbReference type="OrthoDB" id="6332846at2759"/>
<evidence type="ECO:0000256" key="1">
    <source>
        <dbReference type="SAM" id="SignalP"/>
    </source>
</evidence>
<sequence length="151" mass="15915">MMKLIVALTLLLAVTNVSGNFWRDCGDGTPAPNWVTSPFCDAVRCTVTRGGTLLGQAQHTSPRSYSQLIIRFTAFVLGIPVVIPNTPGNENACTQLADGVTCPTPANTPIVWNINLPIPTTVPALNNAPVRIELSEGGTSVVCAMVTAIIL</sequence>
<feature type="signal peptide" evidence="1">
    <location>
        <begin position="1"/>
        <end position="19"/>
    </location>
</feature>
<evidence type="ECO:0000313" key="4">
    <source>
        <dbReference type="Proteomes" id="UP000183832"/>
    </source>
</evidence>
<feature type="domain" description="MD-2-related lipid-recognition" evidence="2">
    <location>
        <begin position="20"/>
        <end position="149"/>
    </location>
</feature>
<reference evidence="3 4" key="1">
    <citation type="submission" date="2015-04" db="EMBL/GenBank/DDBJ databases">
        <authorList>
            <person name="Syromyatnikov M.Y."/>
            <person name="Popov V.N."/>
        </authorList>
    </citation>
    <scope>NUCLEOTIDE SEQUENCE [LARGE SCALE GENOMIC DNA]</scope>
</reference>
<dbReference type="Pfam" id="PF02221">
    <property type="entry name" value="E1_DerP2_DerF2"/>
    <property type="match status" value="1"/>
</dbReference>
<feature type="chain" id="PRO_5012339695" evidence="1">
    <location>
        <begin position="20"/>
        <end position="151"/>
    </location>
</feature>
<accession>A0A1J1IWM4</accession>
<dbReference type="Proteomes" id="UP000183832">
    <property type="component" value="Unassembled WGS sequence"/>
</dbReference>
<name>A0A1J1IWM4_9DIPT</name>
<dbReference type="EMBL" id="CVRI01000063">
    <property type="protein sequence ID" value="CRL04613.1"/>
    <property type="molecule type" value="Genomic_DNA"/>
</dbReference>
<organism evidence="3 4">
    <name type="scientific">Clunio marinus</name>
    <dbReference type="NCBI Taxonomy" id="568069"/>
    <lineage>
        <taxon>Eukaryota</taxon>
        <taxon>Metazoa</taxon>
        <taxon>Ecdysozoa</taxon>
        <taxon>Arthropoda</taxon>
        <taxon>Hexapoda</taxon>
        <taxon>Insecta</taxon>
        <taxon>Pterygota</taxon>
        <taxon>Neoptera</taxon>
        <taxon>Endopterygota</taxon>
        <taxon>Diptera</taxon>
        <taxon>Nematocera</taxon>
        <taxon>Chironomoidea</taxon>
        <taxon>Chironomidae</taxon>
        <taxon>Clunio</taxon>
    </lineage>
</organism>
<evidence type="ECO:0000313" key="3">
    <source>
        <dbReference type="EMBL" id="CRL04613.1"/>
    </source>
</evidence>
<dbReference type="AlphaFoldDB" id="A0A1J1IWM4"/>
<evidence type="ECO:0000259" key="2">
    <source>
        <dbReference type="Pfam" id="PF02221"/>
    </source>
</evidence>
<keyword evidence="1" id="KW-0732">Signal</keyword>
<proteinExistence type="predicted"/>
<dbReference type="InterPro" id="IPR014756">
    <property type="entry name" value="Ig_E-set"/>
</dbReference>
<dbReference type="SUPFAM" id="SSF81296">
    <property type="entry name" value="E set domains"/>
    <property type="match status" value="1"/>
</dbReference>
<protein>
    <submittedName>
        <fullName evidence="3">CLUMA_CG017681, isoform A</fullName>
    </submittedName>
</protein>
<gene>
    <name evidence="3" type="ORF">CLUMA_CG017681</name>
</gene>
<keyword evidence="4" id="KW-1185">Reference proteome</keyword>
<dbReference type="InterPro" id="IPR003172">
    <property type="entry name" value="ML_dom"/>
</dbReference>
<dbReference type="Gene3D" id="2.60.40.770">
    <property type="match status" value="1"/>
</dbReference>